<dbReference type="Gene3D" id="2.20.130.10">
    <property type="entry name" value="CAC2371-like domains"/>
    <property type="match status" value="1"/>
</dbReference>
<accession>A0AAW2ZBJ0</accession>
<reference evidence="2 3" key="1">
    <citation type="submission" date="2024-03" db="EMBL/GenBank/DDBJ databases">
        <title>The Acrasis kona genome and developmental transcriptomes reveal deep origins of eukaryotic multicellular pathways.</title>
        <authorList>
            <person name="Sheikh S."/>
            <person name="Fu C.-J."/>
            <person name="Brown M.W."/>
            <person name="Baldauf S.L."/>
        </authorList>
    </citation>
    <scope>NUCLEOTIDE SEQUENCE [LARGE SCALE GENOMIC DNA]</scope>
    <source>
        <strain evidence="2 3">ATCC MYA-3509</strain>
    </source>
</reference>
<keyword evidence="3" id="KW-1185">Reference proteome</keyword>
<dbReference type="EMBL" id="JAOPGA020001197">
    <property type="protein sequence ID" value="KAL0486007.1"/>
    <property type="molecule type" value="Genomic_DNA"/>
</dbReference>
<dbReference type="Gene3D" id="3.40.50.150">
    <property type="entry name" value="Vaccinia Virus protein VP39"/>
    <property type="match status" value="1"/>
</dbReference>
<protein>
    <submittedName>
        <fullName evidence="2">Class I SAM-dependent methyltransferase</fullName>
    </submittedName>
</protein>
<keyword evidence="2" id="KW-0489">Methyltransferase</keyword>
<comment type="caution">
    <text evidence="2">The sequence shown here is derived from an EMBL/GenBank/DDBJ whole genome shotgun (WGS) entry which is preliminary data.</text>
</comment>
<proteinExistence type="predicted"/>
<evidence type="ECO:0000313" key="3">
    <source>
        <dbReference type="Proteomes" id="UP001431209"/>
    </source>
</evidence>
<feature type="domain" description="Methyltransferase" evidence="1">
    <location>
        <begin position="40"/>
        <end position="143"/>
    </location>
</feature>
<dbReference type="GO" id="GO:0032259">
    <property type="term" value="P:methylation"/>
    <property type="evidence" value="ECO:0007669"/>
    <property type="project" value="UniProtKB-KW"/>
</dbReference>
<dbReference type="GO" id="GO:0008168">
    <property type="term" value="F:methyltransferase activity"/>
    <property type="evidence" value="ECO:0007669"/>
    <property type="project" value="UniProtKB-KW"/>
</dbReference>
<gene>
    <name evidence="2" type="ORF">AKO1_012265</name>
</gene>
<dbReference type="InterPro" id="IPR041698">
    <property type="entry name" value="Methyltransf_25"/>
</dbReference>
<dbReference type="Proteomes" id="UP001431209">
    <property type="component" value="Unassembled WGS sequence"/>
</dbReference>
<dbReference type="AlphaFoldDB" id="A0AAW2ZBJ0"/>
<evidence type="ECO:0000313" key="2">
    <source>
        <dbReference type="EMBL" id="KAL0486007.1"/>
    </source>
</evidence>
<keyword evidence="2" id="KW-0808">Transferase</keyword>
<dbReference type="InterPro" id="IPR029063">
    <property type="entry name" value="SAM-dependent_MTases_sf"/>
</dbReference>
<dbReference type="SUPFAM" id="SSF53335">
    <property type="entry name" value="S-adenosyl-L-methionine-dependent methyltransferases"/>
    <property type="match status" value="1"/>
</dbReference>
<evidence type="ECO:0000259" key="1">
    <source>
        <dbReference type="Pfam" id="PF13649"/>
    </source>
</evidence>
<name>A0AAW2ZBJ0_9EUKA</name>
<sequence length="264" mass="30467">MYHRAQIYDLLYSHKDYEAEANHVFKVLEQRGIGSTSSLLEAGCGTCSHLRHFAKKFEYVSGFDLYDEMIQFAETKFDVSENRRLFKADMIDLDVNEVLSKYTRDGKPFDAIVSLFGCVGYILGEQRLTSAFRNFYNLVREGGIVVIETYMSPDDFQPDAASMETHDGEDFKIARISKSNFKYTNPQGEDENNQVQLHFNFMVATNLEPGDVDHFMDVHEMQLHSEQYIKRVGEAVGFTDVQLLSDENYKNMYVMTKPESKKLE</sequence>
<dbReference type="Pfam" id="PF13649">
    <property type="entry name" value="Methyltransf_25"/>
    <property type="match status" value="1"/>
</dbReference>
<organism evidence="2 3">
    <name type="scientific">Acrasis kona</name>
    <dbReference type="NCBI Taxonomy" id="1008807"/>
    <lineage>
        <taxon>Eukaryota</taxon>
        <taxon>Discoba</taxon>
        <taxon>Heterolobosea</taxon>
        <taxon>Tetramitia</taxon>
        <taxon>Eutetramitia</taxon>
        <taxon>Acrasidae</taxon>
        <taxon>Acrasis</taxon>
    </lineage>
</organism>